<evidence type="ECO:0000313" key="1">
    <source>
        <dbReference type="EMBL" id="CRK87367.1"/>
    </source>
</evidence>
<proteinExistence type="predicted"/>
<name>A0A1J1HH66_9DIPT</name>
<protein>
    <submittedName>
        <fullName evidence="1">CLUMA_CG001169, isoform A</fullName>
    </submittedName>
</protein>
<organism evidence="1 2">
    <name type="scientific">Clunio marinus</name>
    <dbReference type="NCBI Taxonomy" id="568069"/>
    <lineage>
        <taxon>Eukaryota</taxon>
        <taxon>Metazoa</taxon>
        <taxon>Ecdysozoa</taxon>
        <taxon>Arthropoda</taxon>
        <taxon>Hexapoda</taxon>
        <taxon>Insecta</taxon>
        <taxon>Pterygota</taxon>
        <taxon>Neoptera</taxon>
        <taxon>Endopterygota</taxon>
        <taxon>Diptera</taxon>
        <taxon>Nematocera</taxon>
        <taxon>Chironomoidea</taxon>
        <taxon>Chironomidae</taxon>
        <taxon>Clunio</taxon>
    </lineage>
</organism>
<dbReference type="AlphaFoldDB" id="A0A1J1HH66"/>
<keyword evidence="2" id="KW-1185">Reference proteome</keyword>
<sequence>MELGLIKPLSPSETKRLRPLKRGKTKCYEKALKILISNYSTHPKLVICATRPKRTIIEYFSKDNCMSLKLKNKKKFSSSGKQNKRKRFTHDLQFNHSNALNLVAISMLGEKQTRETEKRTKNN</sequence>
<reference evidence="1 2" key="1">
    <citation type="submission" date="2015-04" db="EMBL/GenBank/DDBJ databases">
        <authorList>
            <person name="Syromyatnikov M.Y."/>
            <person name="Popov V.N."/>
        </authorList>
    </citation>
    <scope>NUCLEOTIDE SEQUENCE [LARGE SCALE GENOMIC DNA]</scope>
</reference>
<evidence type="ECO:0000313" key="2">
    <source>
        <dbReference type="Proteomes" id="UP000183832"/>
    </source>
</evidence>
<dbReference type="EMBL" id="CVRI01000004">
    <property type="protein sequence ID" value="CRK87367.1"/>
    <property type="molecule type" value="Genomic_DNA"/>
</dbReference>
<gene>
    <name evidence="1" type="ORF">CLUMA_CG001169</name>
</gene>
<dbReference type="Proteomes" id="UP000183832">
    <property type="component" value="Unassembled WGS sequence"/>
</dbReference>
<accession>A0A1J1HH66</accession>